<evidence type="ECO:0000313" key="11">
    <source>
        <dbReference type="Proteomes" id="UP000317494"/>
    </source>
</evidence>
<dbReference type="InterPro" id="IPR008271">
    <property type="entry name" value="Ser/Thr_kinase_AS"/>
</dbReference>
<dbReference type="Pfam" id="PF00069">
    <property type="entry name" value="Pkinase"/>
    <property type="match status" value="1"/>
</dbReference>
<feature type="compositionally biased region" description="Low complexity" evidence="8">
    <location>
        <begin position="132"/>
        <end position="142"/>
    </location>
</feature>
<dbReference type="SMART" id="SM01399">
    <property type="entry name" value="Sybindin"/>
    <property type="match status" value="1"/>
</dbReference>
<evidence type="ECO:0000256" key="8">
    <source>
        <dbReference type="SAM" id="MobiDB-lite"/>
    </source>
</evidence>
<feature type="region of interest" description="Disordered" evidence="8">
    <location>
        <begin position="114"/>
        <end position="150"/>
    </location>
</feature>
<dbReference type="Gene3D" id="1.10.510.10">
    <property type="entry name" value="Transferase(Phosphotransferase) domain 1"/>
    <property type="match status" value="1"/>
</dbReference>
<dbReference type="SUPFAM" id="SSF64356">
    <property type="entry name" value="SNARE-like"/>
    <property type="match status" value="1"/>
</dbReference>
<sequence>MSDESQPEEAPDRLILFSASAAINWNQPLRFPNNVARFYAAKVVCAFEYLHSNDIIYRDLKPGNLLIDWTDHYDNIYDHPLPRAPSSEMTIYNLYIFDRHCTCVFFTSWNRRTPSHPPPIAPVSRSNLTPTPESIPEEPSASDITVSRSSSALAQQQAGQQVGLGGASASGGDIPFEEEAKLVYGVIFSLRNMTTKLTGKGVGDGFISYRTSVYKLHYFETATGLKFVLNTDPNMESCREALRQIYAQIYVEYVTKNPLVKYDTPITNELFRVTLQKFVRSMPGFD</sequence>
<comment type="subcellular location">
    <subcellularLocation>
        <location evidence="2">Endoplasmic reticulum</location>
    </subcellularLocation>
    <subcellularLocation>
        <location evidence="1">Golgi apparatus</location>
        <location evidence="1">cis-Golgi network</location>
    </subcellularLocation>
</comment>
<dbReference type="PANTHER" id="PTHR23249">
    <property type="entry name" value="TRAFFICKING PROTEIN PARTICLE COMPLEX SUBUNIT"/>
    <property type="match status" value="1"/>
</dbReference>
<keyword evidence="3" id="KW-0813">Transport</keyword>
<evidence type="ECO:0000256" key="7">
    <source>
        <dbReference type="ARBA" id="ARBA00038167"/>
    </source>
</evidence>
<protein>
    <recommendedName>
        <fullName evidence="9">Protein kinase domain-containing protein</fullName>
    </recommendedName>
</protein>
<dbReference type="EMBL" id="QEAN01000026">
    <property type="protein sequence ID" value="TPX52876.1"/>
    <property type="molecule type" value="Genomic_DNA"/>
</dbReference>
<dbReference type="GO" id="GO:0030008">
    <property type="term" value="C:TRAPP complex"/>
    <property type="evidence" value="ECO:0007669"/>
    <property type="project" value="InterPro"/>
</dbReference>
<keyword evidence="4" id="KW-0256">Endoplasmic reticulum</keyword>
<dbReference type="STRING" id="286115.A0A507DMX8"/>
<comment type="similarity">
    <text evidence="7">Belongs to the TRAPP small subunits family. BET5 subfamily.</text>
</comment>
<reference evidence="10 11" key="1">
    <citation type="journal article" date="2019" name="Sci. Rep.">
        <title>Comparative genomics of chytrid fungi reveal insights into the obligate biotrophic and pathogenic lifestyle of Synchytrium endobioticum.</title>
        <authorList>
            <person name="van de Vossenberg B.T.L.H."/>
            <person name="Warris S."/>
            <person name="Nguyen H.D.T."/>
            <person name="van Gent-Pelzer M.P.E."/>
            <person name="Joly D.L."/>
            <person name="van de Geest H.C."/>
            <person name="Bonants P.J.M."/>
            <person name="Smith D.S."/>
            <person name="Levesque C.A."/>
            <person name="van der Lee T.A.J."/>
        </authorList>
    </citation>
    <scope>NUCLEOTIDE SEQUENCE [LARGE SCALE GENOMIC DNA]</scope>
    <source>
        <strain evidence="10 11">MB42</strain>
    </source>
</reference>
<dbReference type="InterPro" id="IPR000719">
    <property type="entry name" value="Prot_kinase_dom"/>
</dbReference>
<accession>A0A507DMX8</accession>
<evidence type="ECO:0000256" key="3">
    <source>
        <dbReference type="ARBA" id="ARBA00022448"/>
    </source>
</evidence>
<dbReference type="Gene3D" id="3.30.450.70">
    <property type="match status" value="1"/>
</dbReference>
<dbReference type="PANTHER" id="PTHR23249:SF16">
    <property type="entry name" value="TRAFFICKING PROTEIN PARTICLE COMPLEX SUBUNIT 1"/>
    <property type="match status" value="1"/>
</dbReference>
<keyword evidence="11" id="KW-1185">Reference proteome</keyword>
<evidence type="ECO:0000256" key="2">
    <source>
        <dbReference type="ARBA" id="ARBA00004240"/>
    </source>
</evidence>
<dbReference type="GO" id="GO:0004672">
    <property type="term" value="F:protein kinase activity"/>
    <property type="evidence" value="ECO:0007669"/>
    <property type="project" value="InterPro"/>
</dbReference>
<evidence type="ECO:0000259" key="9">
    <source>
        <dbReference type="PROSITE" id="PS50011"/>
    </source>
</evidence>
<dbReference type="GO" id="GO:0005783">
    <property type="term" value="C:endoplasmic reticulum"/>
    <property type="evidence" value="ECO:0007669"/>
    <property type="project" value="UniProtKB-SubCell"/>
</dbReference>
<evidence type="ECO:0000313" key="10">
    <source>
        <dbReference type="EMBL" id="TPX52876.1"/>
    </source>
</evidence>
<keyword evidence="5" id="KW-0931">ER-Golgi transport</keyword>
<evidence type="ECO:0000256" key="1">
    <source>
        <dbReference type="ARBA" id="ARBA00004222"/>
    </source>
</evidence>
<dbReference type="InterPro" id="IPR011012">
    <property type="entry name" value="Longin-like_dom_sf"/>
</dbReference>
<dbReference type="GO" id="GO:0005794">
    <property type="term" value="C:Golgi apparatus"/>
    <property type="evidence" value="ECO:0007669"/>
    <property type="project" value="UniProtKB-SubCell"/>
</dbReference>
<evidence type="ECO:0000256" key="5">
    <source>
        <dbReference type="ARBA" id="ARBA00022892"/>
    </source>
</evidence>
<gene>
    <name evidence="10" type="ORF">SeMB42_g01123</name>
</gene>
<dbReference type="AlphaFoldDB" id="A0A507DMX8"/>
<evidence type="ECO:0000256" key="6">
    <source>
        <dbReference type="ARBA" id="ARBA00023034"/>
    </source>
</evidence>
<name>A0A507DMX8_9FUNG</name>
<comment type="caution">
    <text evidence="10">The sequence shown here is derived from an EMBL/GenBank/DDBJ whole genome shotgun (WGS) entry which is preliminary data.</text>
</comment>
<keyword evidence="6" id="KW-0333">Golgi apparatus</keyword>
<feature type="domain" description="Protein kinase" evidence="9">
    <location>
        <begin position="1"/>
        <end position="251"/>
    </location>
</feature>
<evidence type="ECO:0000256" key="4">
    <source>
        <dbReference type="ARBA" id="ARBA00022824"/>
    </source>
</evidence>
<dbReference type="VEuPathDB" id="FungiDB:SeMB42_g01123"/>
<dbReference type="PROSITE" id="PS00108">
    <property type="entry name" value="PROTEIN_KINASE_ST"/>
    <property type="match status" value="1"/>
</dbReference>
<dbReference type="GO" id="GO:0005524">
    <property type="term" value="F:ATP binding"/>
    <property type="evidence" value="ECO:0007669"/>
    <property type="project" value="InterPro"/>
</dbReference>
<dbReference type="InterPro" id="IPR011009">
    <property type="entry name" value="Kinase-like_dom_sf"/>
</dbReference>
<proteinExistence type="inferred from homology"/>
<dbReference type="Proteomes" id="UP000317494">
    <property type="component" value="Unassembled WGS sequence"/>
</dbReference>
<dbReference type="InterPro" id="IPR007233">
    <property type="entry name" value="TRAPPC"/>
</dbReference>
<dbReference type="PROSITE" id="PS50011">
    <property type="entry name" value="PROTEIN_KINASE_DOM"/>
    <property type="match status" value="1"/>
</dbReference>
<dbReference type="SUPFAM" id="SSF56112">
    <property type="entry name" value="Protein kinase-like (PK-like)"/>
    <property type="match status" value="1"/>
</dbReference>
<organism evidence="10 11">
    <name type="scientific">Synchytrium endobioticum</name>
    <dbReference type="NCBI Taxonomy" id="286115"/>
    <lineage>
        <taxon>Eukaryota</taxon>
        <taxon>Fungi</taxon>
        <taxon>Fungi incertae sedis</taxon>
        <taxon>Chytridiomycota</taxon>
        <taxon>Chytridiomycota incertae sedis</taxon>
        <taxon>Chytridiomycetes</taxon>
        <taxon>Synchytriales</taxon>
        <taxon>Synchytriaceae</taxon>
        <taxon>Synchytrium</taxon>
    </lineage>
</organism>
<dbReference type="GO" id="GO:0006888">
    <property type="term" value="P:endoplasmic reticulum to Golgi vesicle-mediated transport"/>
    <property type="evidence" value="ECO:0007669"/>
    <property type="project" value="TreeGrafter"/>
</dbReference>
<dbReference type="CDD" id="cd14855">
    <property type="entry name" value="TRAPPC1_MUM2"/>
    <property type="match status" value="1"/>
</dbReference>
<dbReference type="Pfam" id="PF04099">
    <property type="entry name" value="Sybindin"/>
    <property type="match status" value="1"/>
</dbReference>